<keyword evidence="2" id="KW-1185">Reference proteome</keyword>
<name>T0AVE4_9RHOO</name>
<dbReference type="RefSeq" id="WP_021247996.1">
    <property type="nucleotide sequence ID" value="NZ_ATJV01000024.1"/>
</dbReference>
<dbReference type="OrthoDB" id="9806610at2"/>
<comment type="caution">
    <text evidence="1">The sequence shown here is derived from an EMBL/GenBank/DDBJ whole genome shotgun (WGS) entry which is preliminary data.</text>
</comment>
<protein>
    <recommendedName>
        <fullName evidence="3">Fe-S oxidoreductase</fullName>
    </recommendedName>
</protein>
<dbReference type="EMBL" id="ATJV01000024">
    <property type="protein sequence ID" value="EPZ16854.1"/>
    <property type="molecule type" value="Genomic_DNA"/>
</dbReference>
<dbReference type="Proteomes" id="UP000015455">
    <property type="component" value="Unassembled WGS sequence"/>
</dbReference>
<proteinExistence type="predicted"/>
<reference evidence="1 2" key="1">
    <citation type="submission" date="2013-06" db="EMBL/GenBank/DDBJ databases">
        <title>Draft genome sequence of Thauera terpenica.</title>
        <authorList>
            <person name="Liu B."/>
            <person name="Frostegard A.H."/>
            <person name="Shapleigh J.P."/>
        </authorList>
    </citation>
    <scope>NUCLEOTIDE SEQUENCE [LARGE SCALE GENOMIC DNA]</scope>
    <source>
        <strain evidence="1 2">58Eu</strain>
    </source>
</reference>
<accession>T0AVE4</accession>
<dbReference type="AlphaFoldDB" id="T0AVE4"/>
<organism evidence="1 2">
    <name type="scientific">Thauera terpenica 58Eu</name>
    <dbReference type="NCBI Taxonomy" id="1348657"/>
    <lineage>
        <taxon>Bacteria</taxon>
        <taxon>Pseudomonadati</taxon>
        <taxon>Pseudomonadota</taxon>
        <taxon>Betaproteobacteria</taxon>
        <taxon>Rhodocyclales</taxon>
        <taxon>Zoogloeaceae</taxon>
        <taxon>Thauera</taxon>
    </lineage>
</organism>
<evidence type="ECO:0000313" key="2">
    <source>
        <dbReference type="Proteomes" id="UP000015455"/>
    </source>
</evidence>
<dbReference type="Pfam" id="PF03692">
    <property type="entry name" value="CxxCxxCC"/>
    <property type="match status" value="1"/>
</dbReference>
<dbReference type="PATRIC" id="fig|1348657.5.peg.540"/>
<evidence type="ECO:0008006" key="3">
    <source>
        <dbReference type="Google" id="ProtNLM"/>
    </source>
</evidence>
<evidence type="ECO:0000313" key="1">
    <source>
        <dbReference type="EMBL" id="EPZ16854.1"/>
    </source>
</evidence>
<dbReference type="STRING" id="1348657.M622_10050"/>
<dbReference type="eggNOG" id="COG0727">
    <property type="taxonomic scope" value="Bacteria"/>
</dbReference>
<dbReference type="InterPro" id="IPR005358">
    <property type="entry name" value="Puta_zinc/iron-chelating_dom"/>
</dbReference>
<sequence>MHNATVLFQLHTDIDARVSAIRAHRPDWPCSKGCDHCCRQLAAVPQLTATEWDVLKQGLQLLDARRLQEIRRAVAALSDAAPGAVVCPMLERESGACPVYAHRPVACRSYGFYVQRDKGLYCAEIEASVAQGELADVVWGNHDAIDRGLMATGESRSLIEWFGEWPGE</sequence>
<gene>
    <name evidence="1" type="ORF">M622_10050</name>
</gene>